<dbReference type="EMBL" id="BMNA01000016">
    <property type="protein sequence ID" value="GGM16490.1"/>
    <property type="molecule type" value="Genomic_DNA"/>
</dbReference>
<dbReference type="RefSeq" id="WP_229674693.1">
    <property type="nucleotide sequence ID" value="NZ_BMNA01000016.1"/>
</dbReference>
<gene>
    <name evidence="2" type="ORF">GCM10011594_40750</name>
</gene>
<dbReference type="InterPro" id="IPR036188">
    <property type="entry name" value="FAD/NAD-bd_sf"/>
</dbReference>
<dbReference type="PANTHER" id="PTHR13847">
    <property type="entry name" value="SARCOSINE DEHYDROGENASE-RELATED"/>
    <property type="match status" value="1"/>
</dbReference>
<evidence type="ECO:0000313" key="2">
    <source>
        <dbReference type="EMBL" id="GGM16490.1"/>
    </source>
</evidence>
<accession>A0A917TAM7</accession>
<proteinExistence type="predicted"/>
<name>A0A917TAM7_9ACTN</name>
<dbReference type="SUPFAM" id="SSF51905">
    <property type="entry name" value="FAD/NAD(P)-binding domain"/>
    <property type="match status" value="1"/>
</dbReference>
<dbReference type="Proteomes" id="UP000655208">
    <property type="component" value="Unassembled WGS sequence"/>
</dbReference>
<dbReference type="Gene3D" id="3.50.50.60">
    <property type="entry name" value="FAD/NAD(P)-binding domain"/>
    <property type="match status" value="1"/>
</dbReference>
<comment type="caution">
    <text evidence="2">The sequence shown here is derived from an EMBL/GenBank/DDBJ whole genome shotgun (WGS) entry which is preliminary data.</text>
</comment>
<keyword evidence="3" id="KW-1185">Reference proteome</keyword>
<reference evidence="2" key="2">
    <citation type="submission" date="2020-09" db="EMBL/GenBank/DDBJ databases">
        <authorList>
            <person name="Sun Q."/>
            <person name="Zhou Y."/>
        </authorList>
    </citation>
    <scope>NUCLEOTIDE SEQUENCE</scope>
    <source>
        <strain evidence="2">CGMCC 4.7308</strain>
    </source>
</reference>
<dbReference type="Gene3D" id="3.30.9.10">
    <property type="entry name" value="D-Amino Acid Oxidase, subunit A, domain 2"/>
    <property type="match status" value="1"/>
</dbReference>
<evidence type="ECO:0000259" key="1">
    <source>
        <dbReference type="Pfam" id="PF01266"/>
    </source>
</evidence>
<dbReference type="InterPro" id="IPR006076">
    <property type="entry name" value="FAD-dep_OxRdtase"/>
</dbReference>
<sequence>MSPVPPSWPYRGLSLWLDRFPGSLARRSPLPGDRSFDVAVVGAGFTGLWTAFHLRRADPSIRVAVLEAETAGFGASGRNGGWCSDLFPASWERIARRHGRPAALAMKAAMRQSIDAVADTVAAEAIDCGWVRGGTVAFARSATQWQRAQDEVAHAYAWGDTEDDVRLLDRRATAEVAGVAGALGASFTRHCAAVDPGALVRGLADAVERAGVAVFEGTRVRRIEPGRVLTDRGTVTADVVVRATEAYTAGLEGSHRDLAPVYSLIVATEPLDAATLDAVGLATRPTFTDHRHLISYGQRTADGRIVFGGRGAPYHAGSRIRPDFDRDPGVFDRLRRTVVDLFPALAGARFTHAWGGALGIPRDWHAGVGLDRRTGLAWAGGYVGDGVATANLAGRTLADLVTGRDTELTRLPWVGHRSRRWEPEPLRWLGINAGLRAMATADRREERTGRASRVAEVVQRVVGG</sequence>
<dbReference type="Pfam" id="PF01266">
    <property type="entry name" value="DAO"/>
    <property type="match status" value="1"/>
</dbReference>
<reference evidence="2" key="1">
    <citation type="journal article" date="2014" name="Int. J. Syst. Evol. Microbiol.">
        <title>Complete genome sequence of Corynebacterium casei LMG S-19264T (=DSM 44701T), isolated from a smear-ripened cheese.</title>
        <authorList>
            <consortium name="US DOE Joint Genome Institute (JGI-PGF)"/>
            <person name="Walter F."/>
            <person name="Albersmeier A."/>
            <person name="Kalinowski J."/>
            <person name="Ruckert C."/>
        </authorList>
    </citation>
    <scope>NUCLEOTIDE SEQUENCE</scope>
    <source>
        <strain evidence="2">CGMCC 4.7308</strain>
    </source>
</reference>
<feature type="domain" description="FAD dependent oxidoreductase" evidence="1">
    <location>
        <begin position="37"/>
        <end position="400"/>
    </location>
</feature>
<dbReference type="AlphaFoldDB" id="A0A917TAM7"/>
<protein>
    <submittedName>
        <fullName evidence="2">FAD-dependent oxidoreductase</fullName>
    </submittedName>
</protein>
<evidence type="ECO:0000313" key="3">
    <source>
        <dbReference type="Proteomes" id="UP000655208"/>
    </source>
</evidence>
<dbReference type="GO" id="GO:0005737">
    <property type="term" value="C:cytoplasm"/>
    <property type="evidence" value="ECO:0007669"/>
    <property type="project" value="TreeGrafter"/>
</dbReference>
<organism evidence="2 3">
    <name type="scientific">Nakamurella endophytica</name>
    <dbReference type="NCBI Taxonomy" id="1748367"/>
    <lineage>
        <taxon>Bacteria</taxon>
        <taxon>Bacillati</taxon>
        <taxon>Actinomycetota</taxon>
        <taxon>Actinomycetes</taxon>
        <taxon>Nakamurellales</taxon>
        <taxon>Nakamurellaceae</taxon>
        <taxon>Nakamurella</taxon>
    </lineage>
</organism>
<dbReference type="PANTHER" id="PTHR13847:SF285">
    <property type="entry name" value="FAD DEPENDENT OXIDOREDUCTASE DOMAIN-CONTAINING PROTEIN"/>
    <property type="match status" value="1"/>
</dbReference>